<dbReference type="EMBL" id="CP003984">
    <property type="protein sequence ID" value="AII86770.1"/>
    <property type="molecule type" value="Genomic_DNA"/>
</dbReference>
<gene>
    <name evidence="1" type="ORF">RCA23_c12230</name>
</gene>
<accession>A0AAN0VI38</accession>
<dbReference type="Gene3D" id="1.10.287.700">
    <property type="entry name" value="Helix hairpin bin"/>
    <property type="match status" value="1"/>
</dbReference>
<name>A0AAN0VI38_9RHOB</name>
<keyword evidence="2" id="KW-1185">Reference proteome</keyword>
<organism evidence="1 2">
    <name type="scientific">Planktomarina temperata RCA23</name>
    <dbReference type="NCBI Taxonomy" id="666509"/>
    <lineage>
        <taxon>Bacteria</taxon>
        <taxon>Pseudomonadati</taxon>
        <taxon>Pseudomonadota</taxon>
        <taxon>Alphaproteobacteria</taxon>
        <taxon>Rhodobacterales</taxon>
        <taxon>Paracoccaceae</taxon>
        <taxon>Planktomarina</taxon>
    </lineage>
</organism>
<dbReference type="Proteomes" id="UP000028680">
    <property type="component" value="Chromosome"/>
</dbReference>
<evidence type="ECO:0000313" key="2">
    <source>
        <dbReference type="Proteomes" id="UP000028680"/>
    </source>
</evidence>
<sequence length="258" mass="25840">MTSASDQSSDTTMWQSVKSFTASGASSIWDVTKSGSVTAWEATKSGSSVAWEKTKSGSVAACGYRPSNLIGGAGTGAAATAATATAAAGVGAKAAGFYTLTNAITGATMLGSTAGGVSAAGTVGIMGGTAGAIGTIGAVLMAPVTIVTGAVIGGGTAVFEGACYFAVDRLDDPELIMAVVQNLALQSDANYFELVDEADGAATIYVATEVEANGKVMERTKYSVDKLYIEDGVLRHKDWGPNTQLGKVGYVLGSLSDE</sequence>
<proteinExistence type="predicted"/>
<reference evidence="1 2" key="1">
    <citation type="journal article" date="2014" name="ISME J.">
        <title>Adaptation of an abundant Roseobacter RCA organism to pelagic systems revealed by genomic and transcriptomic analyses.</title>
        <authorList>
            <person name="Voget S."/>
            <person name="Wemheuer B."/>
            <person name="Brinkhoff T."/>
            <person name="Vollmers J."/>
            <person name="Dietrich S."/>
            <person name="Giebel H.A."/>
            <person name="Beardsley C."/>
            <person name="Sardemann C."/>
            <person name="Bakenhus I."/>
            <person name="Billerbeck S."/>
            <person name="Daniel R."/>
            <person name="Simon M."/>
        </authorList>
    </citation>
    <scope>NUCLEOTIDE SEQUENCE [LARGE SCALE GENOMIC DNA]</scope>
    <source>
        <strain evidence="1 2">RCA23</strain>
    </source>
</reference>
<dbReference type="AlphaFoldDB" id="A0AAN0VI38"/>
<dbReference type="KEGG" id="ptp:RCA23_c12230"/>
<protein>
    <submittedName>
        <fullName evidence="1">Uncharacterized protein</fullName>
    </submittedName>
</protein>
<evidence type="ECO:0000313" key="1">
    <source>
        <dbReference type="EMBL" id="AII86770.1"/>
    </source>
</evidence>